<keyword evidence="8" id="KW-1185">Reference proteome</keyword>
<dbReference type="Proteomes" id="UP000281498">
    <property type="component" value="Unassembled WGS sequence"/>
</dbReference>
<feature type="domain" description="Squalene cyclase C-terminal" evidence="5">
    <location>
        <begin position="302"/>
        <end position="619"/>
    </location>
</feature>
<evidence type="ECO:0000256" key="1">
    <source>
        <dbReference type="ARBA" id="ARBA00004999"/>
    </source>
</evidence>
<dbReference type="NCBIfam" id="TIGR01507">
    <property type="entry name" value="hopene_cyclase"/>
    <property type="match status" value="1"/>
</dbReference>
<evidence type="ECO:0000256" key="4">
    <source>
        <dbReference type="ARBA" id="ARBA00023235"/>
    </source>
</evidence>
<dbReference type="PANTHER" id="PTHR11764">
    <property type="entry name" value="TERPENE CYCLASE/MUTASE FAMILY MEMBER"/>
    <property type="match status" value="1"/>
</dbReference>
<dbReference type="PANTHER" id="PTHR11764:SF20">
    <property type="entry name" value="LANOSTEROL SYNTHASE"/>
    <property type="match status" value="1"/>
</dbReference>
<evidence type="ECO:0000256" key="2">
    <source>
        <dbReference type="ARBA" id="ARBA00009755"/>
    </source>
</evidence>
<evidence type="ECO:0000256" key="3">
    <source>
        <dbReference type="ARBA" id="ARBA00022737"/>
    </source>
</evidence>
<dbReference type="Pfam" id="PF13243">
    <property type="entry name" value="SQHop_cyclase_C"/>
    <property type="match status" value="1"/>
</dbReference>
<organism evidence="7 8">
    <name type="scientific">Salipaludibacillus neizhouensis</name>
    <dbReference type="NCBI Taxonomy" id="885475"/>
    <lineage>
        <taxon>Bacteria</taxon>
        <taxon>Bacillati</taxon>
        <taxon>Bacillota</taxon>
        <taxon>Bacilli</taxon>
        <taxon>Bacillales</taxon>
        <taxon>Bacillaceae</taxon>
    </lineage>
</organism>
<evidence type="ECO:0000313" key="7">
    <source>
        <dbReference type="EMBL" id="RKL69240.1"/>
    </source>
</evidence>
<dbReference type="RefSeq" id="WP_110936121.1">
    <property type="nucleotide sequence ID" value="NZ_KZ614146.1"/>
</dbReference>
<evidence type="ECO:0000313" key="8">
    <source>
        <dbReference type="Proteomes" id="UP000281498"/>
    </source>
</evidence>
<feature type="domain" description="Squalene cyclase N-terminal" evidence="6">
    <location>
        <begin position="12"/>
        <end position="292"/>
    </location>
</feature>
<evidence type="ECO:0000259" key="6">
    <source>
        <dbReference type="Pfam" id="PF13249"/>
    </source>
</evidence>
<dbReference type="InterPro" id="IPR008930">
    <property type="entry name" value="Terpenoid_cyclase/PrenylTrfase"/>
</dbReference>
<dbReference type="Gene3D" id="1.50.10.20">
    <property type="match status" value="2"/>
</dbReference>
<dbReference type="SUPFAM" id="SSF48239">
    <property type="entry name" value="Terpenoid cyclases/Protein prenyltransferases"/>
    <property type="match status" value="2"/>
</dbReference>
<dbReference type="InterPro" id="IPR018333">
    <property type="entry name" value="Squalene_cyclase"/>
</dbReference>
<dbReference type="SFLD" id="SFLDG01016">
    <property type="entry name" value="Prenyltransferase_Like_2"/>
    <property type="match status" value="1"/>
</dbReference>
<name>A0A3A9KF11_9BACI</name>
<keyword evidence="3" id="KW-0677">Repeat</keyword>
<dbReference type="Pfam" id="PF13249">
    <property type="entry name" value="SQHop_cyclase_N"/>
    <property type="match status" value="1"/>
</dbReference>
<dbReference type="UniPathway" id="UPA00337"/>
<dbReference type="InterPro" id="IPR032696">
    <property type="entry name" value="SQ_cyclase_C"/>
</dbReference>
<accession>A0A3A9KF11</accession>
<dbReference type="GO" id="GO:0016866">
    <property type="term" value="F:intramolecular transferase activity"/>
    <property type="evidence" value="ECO:0007669"/>
    <property type="project" value="InterPro"/>
</dbReference>
<dbReference type="GO" id="GO:0016104">
    <property type="term" value="P:triterpenoid biosynthetic process"/>
    <property type="evidence" value="ECO:0007669"/>
    <property type="project" value="InterPro"/>
</dbReference>
<dbReference type="NCBIfam" id="TIGR01787">
    <property type="entry name" value="squalene_cyclas"/>
    <property type="match status" value="1"/>
</dbReference>
<dbReference type="EMBL" id="PDOE01000001">
    <property type="protein sequence ID" value="RKL69240.1"/>
    <property type="molecule type" value="Genomic_DNA"/>
</dbReference>
<gene>
    <name evidence="7" type="primary">shc</name>
    <name evidence="7" type="ORF">CR203_04205</name>
</gene>
<comment type="pathway">
    <text evidence="1">Secondary metabolite biosynthesis; hopanoid biosynthesis.</text>
</comment>
<dbReference type="InterPro" id="IPR006400">
    <property type="entry name" value="Hopene-cyclase"/>
</dbReference>
<comment type="caution">
    <text evidence="7">The sequence shown here is derived from an EMBL/GenBank/DDBJ whole genome shotgun (WGS) entry which is preliminary data.</text>
</comment>
<protein>
    <submittedName>
        <fullName evidence="7">Squalene--hopene cyclase</fullName>
    </submittedName>
</protein>
<dbReference type="OrthoDB" id="9758578at2"/>
<keyword evidence="4" id="KW-0413">Isomerase</keyword>
<evidence type="ECO:0000259" key="5">
    <source>
        <dbReference type="Pfam" id="PF13243"/>
    </source>
</evidence>
<proteinExistence type="inferred from homology"/>
<sequence length="622" mass="70429">MEKKIHHTIEYLTNVLRTAQEEDGSWHYCFESGPMTDAYMIILLRSLHDDDEELIKILVNRLLAIQNKNGAWKLFKDETDGNLSATIDAYFALQYSGYVDEQDQLMVRAKSFIIKNGGLTNAQELTKVMLSLTGQLPWPIHLQIPIEFILLPRSSPISLYDFVGYARVNIVPILITSNLKYHLKSSRTPDLSDLIVQRQLNEETSELSRGLLTTVKKEINKLINFPKNLRSLAFENSKQFMLSRIEPDGTLYSYFVATFFMVFALLSLGHSKNDPLIAEAMKGSKNLICQTKDGYHLENCTSTVWDTALISDSLQQAGINPIDPMIVKAGDYLLSRQHYKYGDWALNNSNTTPGGWGFSDINTILPDVDDTTASLRAIKDLPSVDPSYANNWSRGVQWVLSMQNNDGGWSAFEKNTDNFLISLLPVDGAERIFIDPSTSDLTGRTLEFLGKDVRFNTAYPQIQWGIQWLVKNQEENGSWYGRWGISYIYGTWAAITGLTAVGIRKNHRSINKGVNWLQSIQNKDGGWGESCLSDIYNRYVPLHASTPSQTAWALDALISAADQPTNAINKGIMQLIDSVHQSNWKTEYPTGAGIPGAFYIHYHSYRYIWPLLTLSHYRKKYL</sequence>
<dbReference type="GO" id="GO:0005811">
    <property type="term" value="C:lipid droplet"/>
    <property type="evidence" value="ECO:0007669"/>
    <property type="project" value="InterPro"/>
</dbReference>
<dbReference type="AlphaFoldDB" id="A0A3A9KF11"/>
<comment type="similarity">
    <text evidence="2">Belongs to the terpene cyclase/mutase family.</text>
</comment>
<reference evidence="7 8" key="1">
    <citation type="submission" date="2017-10" db="EMBL/GenBank/DDBJ databases">
        <title>Bacillus sp. nov., a halophilic bacterium isolated from a Keqin Lake.</title>
        <authorList>
            <person name="Wang H."/>
        </authorList>
    </citation>
    <scope>NUCLEOTIDE SEQUENCE [LARGE SCALE GENOMIC DNA]</scope>
    <source>
        <strain evidence="7 8">KCTC 13187</strain>
    </source>
</reference>
<dbReference type="InterPro" id="IPR032697">
    <property type="entry name" value="SQ_cyclase_N"/>
</dbReference>